<keyword evidence="3" id="KW-1185">Reference proteome</keyword>
<dbReference type="InterPro" id="IPR036865">
    <property type="entry name" value="CRAL-TRIO_dom_sf"/>
</dbReference>
<dbReference type="GO" id="GO:1902936">
    <property type="term" value="F:phosphatidylinositol bisphosphate binding"/>
    <property type="evidence" value="ECO:0007669"/>
    <property type="project" value="TreeGrafter"/>
</dbReference>
<name>A0AAW1UB51_9CUCU</name>
<organism evidence="2 3">
    <name type="scientific">Henosepilachna vigintioctopunctata</name>
    <dbReference type="NCBI Taxonomy" id="420089"/>
    <lineage>
        <taxon>Eukaryota</taxon>
        <taxon>Metazoa</taxon>
        <taxon>Ecdysozoa</taxon>
        <taxon>Arthropoda</taxon>
        <taxon>Hexapoda</taxon>
        <taxon>Insecta</taxon>
        <taxon>Pterygota</taxon>
        <taxon>Neoptera</taxon>
        <taxon>Endopterygota</taxon>
        <taxon>Coleoptera</taxon>
        <taxon>Polyphaga</taxon>
        <taxon>Cucujiformia</taxon>
        <taxon>Coccinelloidea</taxon>
        <taxon>Coccinellidae</taxon>
        <taxon>Epilachninae</taxon>
        <taxon>Epilachnini</taxon>
        <taxon>Henosepilachna</taxon>
    </lineage>
</organism>
<dbReference type="SUPFAM" id="SSF52087">
    <property type="entry name" value="CRAL/TRIO domain"/>
    <property type="match status" value="1"/>
</dbReference>
<accession>A0AAW1UB51</accession>
<dbReference type="PROSITE" id="PS50191">
    <property type="entry name" value="CRAL_TRIO"/>
    <property type="match status" value="1"/>
</dbReference>
<dbReference type="Gene3D" id="1.20.5.1200">
    <property type="entry name" value="Alpha-tocopherol transfer"/>
    <property type="match status" value="1"/>
</dbReference>
<dbReference type="Gene3D" id="1.10.8.20">
    <property type="entry name" value="N-terminal domain of phosphatidylinositol transfer protein sec14p"/>
    <property type="match status" value="1"/>
</dbReference>
<dbReference type="PRINTS" id="PR00180">
    <property type="entry name" value="CRETINALDHBP"/>
</dbReference>
<dbReference type="InterPro" id="IPR011074">
    <property type="entry name" value="CRAL/TRIO_N_dom"/>
</dbReference>
<dbReference type="CDD" id="cd00170">
    <property type="entry name" value="SEC14"/>
    <property type="match status" value="1"/>
</dbReference>
<dbReference type="SMART" id="SM00516">
    <property type="entry name" value="SEC14"/>
    <property type="match status" value="1"/>
</dbReference>
<dbReference type="SMART" id="SM01100">
    <property type="entry name" value="CRAL_TRIO_N"/>
    <property type="match status" value="1"/>
</dbReference>
<dbReference type="Proteomes" id="UP001431783">
    <property type="component" value="Unassembled WGS sequence"/>
</dbReference>
<comment type="caution">
    <text evidence="2">The sequence shown here is derived from an EMBL/GenBank/DDBJ whole genome shotgun (WGS) entry which is preliminary data.</text>
</comment>
<evidence type="ECO:0000313" key="3">
    <source>
        <dbReference type="Proteomes" id="UP001431783"/>
    </source>
</evidence>
<dbReference type="AlphaFoldDB" id="A0AAW1UB51"/>
<reference evidence="2 3" key="1">
    <citation type="submission" date="2023-03" db="EMBL/GenBank/DDBJ databases">
        <title>Genome insight into feeding habits of ladybird beetles.</title>
        <authorList>
            <person name="Li H.-S."/>
            <person name="Huang Y.-H."/>
            <person name="Pang H."/>
        </authorList>
    </citation>
    <scope>NUCLEOTIDE SEQUENCE [LARGE SCALE GENOMIC DNA]</scope>
    <source>
        <strain evidence="2">SYSU_2023b</strain>
        <tissue evidence="2">Whole body</tissue>
    </source>
</reference>
<dbReference type="GO" id="GO:0016020">
    <property type="term" value="C:membrane"/>
    <property type="evidence" value="ECO:0007669"/>
    <property type="project" value="TreeGrafter"/>
</dbReference>
<dbReference type="EMBL" id="JARQZJ010000066">
    <property type="protein sequence ID" value="KAK9880856.1"/>
    <property type="molecule type" value="Genomic_DNA"/>
</dbReference>
<sequence>MTDLVLINPWRENMTINNENYQVDSMESKRPLAEKLQAAKDQIGENDKIVKQCLEQLREWIRQNEDIENLFIDDNYLLRFLRTKKFSLFMTQQMILKYLNFRKKFFHYIDSLDFEEEKANALINTGFIFASPIRDNEGRRVIIYNVGKFDMDRFINVDMARALAITYEAVIEDEETQILGVNHVANLEGISIAYTSLFTITEFARAITWGEQSFPMRHKDINLLNVPSAVKYVYEYALSRMSKKLTERFTLHDSITTITERVDKRCLPLEFGGVMPMSEMIQLWKEELGRKRERILGLKNMNLLSDRGIISRKTINEHMTNSNLEGVTGSFRKLEVD</sequence>
<feature type="domain" description="CRAL-TRIO" evidence="1">
    <location>
        <begin position="115"/>
        <end position="279"/>
    </location>
</feature>
<evidence type="ECO:0000313" key="2">
    <source>
        <dbReference type="EMBL" id="KAK9880856.1"/>
    </source>
</evidence>
<dbReference type="InterPro" id="IPR001251">
    <property type="entry name" value="CRAL-TRIO_dom"/>
</dbReference>
<evidence type="ECO:0000259" key="1">
    <source>
        <dbReference type="PROSITE" id="PS50191"/>
    </source>
</evidence>
<dbReference type="Gene3D" id="3.40.525.10">
    <property type="entry name" value="CRAL-TRIO lipid binding domain"/>
    <property type="match status" value="1"/>
</dbReference>
<dbReference type="SUPFAM" id="SSF46938">
    <property type="entry name" value="CRAL/TRIO N-terminal domain"/>
    <property type="match status" value="1"/>
</dbReference>
<dbReference type="InterPro" id="IPR036273">
    <property type="entry name" value="CRAL/TRIO_N_dom_sf"/>
</dbReference>
<dbReference type="Pfam" id="PF00650">
    <property type="entry name" value="CRAL_TRIO"/>
    <property type="match status" value="1"/>
</dbReference>
<dbReference type="PANTHER" id="PTHR10174">
    <property type="entry name" value="ALPHA-TOCOPHEROL TRANSFER PROTEIN-RELATED"/>
    <property type="match status" value="1"/>
</dbReference>
<proteinExistence type="predicted"/>
<dbReference type="PANTHER" id="PTHR10174:SF120">
    <property type="entry name" value="CELLULAR RETINALDEHYDE BINDING PROTEIN"/>
    <property type="match status" value="1"/>
</dbReference>
<protein>
    <recommendedName>
        <fullName evidence="1">CRAL-TRIO domain-containing protein</fullName>
    </recommendedName>
</protein>
<gene>
    <name evidence="2" type="ORF">WA026_013181</name>
</gene>